<keyword evidence="2" id="KW-1185">Reference proteome</keyword>
<sequence length="53" mass="6024">MGRRRYPTSPPVIGHQCGAGRHQQYVRLLGQNLNTGRVFRYGRHFELLCAAAL</sequence>
<proteinExistence type="predicted"/>
<evidence type="ECO:0000313" key="2">
    <source>
        <dbReference type="Proteomes" id="UP001148018"/>
    </source>
</evidence>
<dbReference type="AlphaFoldDB" id="A0A9Q0E8C2"/>
<feature type="non-terminal residue" evidence="1">
    <location>
        <position position="53"/>
    </location>
</feature>
<name>A0A9Q0E8C2_9TELE</name>
<organism evidence="1 2">
    <name type="scientific">Muraenolepis orangiensis</name>
    <name type="common">Patagonian moray cod</name>
    <dbReference type="NCBI Taxonomy" id="630683"/>
    <lineage>
        <taxon>Eukaryota</taxon>
        <taxon>Metazoa</taxon>
        <taxon>Chordata</taxon>
        <taxon>Craniata</taxon>
        <taxon>Vertebrata</taxon>
        <taxon>Euteleostomi</taxon>
        <taxon>Actinopterygii</taxon>
        <taxon>Neopterygii</taxon>
        <taxon>Teleostei</taxon>
        <taxon>Neoteleostei</taxon>
        <taxon>Acanthomorphata</taxon>
        <taxon>Zeiogadaria</taxon>
        <taxon>Gadariae</taxon>
        <taxon>Gadiformes</taxon>
        <taxon>Muraenolepidoidei</taxon>
        <taxon>Muraenolepididae</taxon>
        <taxon>Muraenolepis</taxon>
    </lineage>
</organism>
<accession>A0A9Q0E8C2</accession>
<dbReference type="Proteomes" id="UP001148018">
    <property type="component" value="Unassembled WGS sequence"/>
</dbReference>
<protein>
    <submittedName>
        <fullName evidence="1">Uncharacterized protein</fullName>
    </submittedName>
</protein>
<dbReference type="EMBL" id="JANIIK010000046">
    <property type="protein sequence ID" value="KAJ3602779.1"/>
    <property type="molecule type" value="Genomic_DNA"/>
</dbReference>
<gene>
    <name evidence="1" type="ORF">NHX12_030527</name>
</gene>
<reference evidence="1" key="1">
    <citation type="submission" date="2022-07" db="EMBL/GenBank/DDBJ databases">
        <title>Chromosome-level genome of Muraenolepis orangiensis.</title>
        <authorList>
            <person name="Kim J."/>
        </authorList>
    </citation>
    <scope>NUCLEOTIDE SEQUENCE</scope>
    <source>
        <strain evidence="1">KU_S4_2022</strain>
        <tissue evidence="1">Muscle</tissue>
    </source>
</reference>
<evidence type="ECO:0000313" key="1">
    <source>
        <dbReference type="EMBL" id="KAJ3602779.1"/>
    </source>
</evidence>
<comment type="caution">
    <text evidence="1">The sequence shown here is derived from an EMBL/GenBank/DDBJ whole genome shotgun (WGS) entry which is preliminary data.</text>
</comment>